<evidence type="ECO:0000256" key="6">
    <source>
        <dbReference type="PIRSR" id="PIRSR604574-2"/>
    </source>
</evidence>
<keyword evidence="4 6" id="KW-0408">Iron</keyword>
<dbReference type="InterPro" id="IPR027450">
    <property type="entry name" value="AlkB-like"/>
</dbReference>
<feature type="binding site" evidence="5">
    <location>
        <begin position="76"/>
        <end position="78"/>
    </location>
    <ligand>
        <name>substrate</name>
    </ligand>
</feature>
<evidence type="ECO:0000256" key="5">
    <source>
        <dbReference type="PIRSR" id="PIRSR604574-1"/>
    </source>
</evidence>
<dbReference type="AlphaFoldDB" id="A0A133XEW7"/>
<evidence type="ECO:0000256" key="4">
    <source>
        <dbReference type="ARBA" id="ARBA00023004"/>
    </source>
</evidence>
<feature type="binding site" evidence="5">
    <location>
        <position position="161"/>
    </location>
    <ligand>
        <name>substrate</name>
    </ligand>
</feature>
<keyword evidence="1 6" id="KW-0479">Metal-binding</keyword>
<dbReference type="Proteomes" id="UP000070186">
    <property type="component" value="Unassembled WGS sequence"/>
</dbReference>
<evidence type="ECO:0000256" key="3">
    <source>
        <dbReference type="ARBA" id="ARBA00023002"/>
    </source>
</evidence>
<feature type="binding site" evidence="5">
    <location>
        <begin position="120"/>
        <end position="122"/>
    </location>
    <ligand>
        <name>2-oxoglutarate</name>
        <dbReference type="ChEBI" id="CHEBI:16810"/>
    </ligand>
</feature>
<dbReference type="InterPro" id="IPR004574">
    <property type="entry name" value="Alkb"/>
</dbReference>
<feature type="binding site" evidence="6">
    <location>
        <position position="131"/>
    </location>
    <ligand>
        <name>Fe cation</name>
        <dbReference type="ChEBI" id="CHEBI:24875"/>
        <note>catalytic</note>
    </ligand>
</feature>
<dbReference type="GO" id="GO:0005737">
    <property type="term" value="C:cytoplasm"/>
    <property type="evidence" value="ECO:0007669"/>
    <property type="project" value="TreeGrafter"/>
</dbReference>
<organism evidence="8 9">
    <name type="scientific">Dechloromonas denitrificans</name>
    <dbReference type="NCBI Taxonomy" id="281362"/>
    <lineage>
        <taxon>Bacteria</taxon>
        <taxon>Pseudomonadati</taxon>
        <taxon>Pseudomonadota</taxon>
        <taxon>Betaproteobacteria</taxon>
        <taxon>Rhodocyclales</taxon>
        <taxon>Azonexaceae</taxon>
        <taxon>Dechloromonas</taxon>
    </lineage>
</organism>
<feature type="binding site" evidence="5">
    <location>
        <begin position="204"/>
        <end position="210"/>
    </location>
    <ligand>
        <name>2-oxoglutarate</name>
        <dbReference type="ChEBI" id="CHEBI:16810"/>
    </ligand>
</feature>
<keyword evidence="3" id="KW-0560">Oxidoreductase</keyword>
<gene>
    <name evidence="8" type="ORF">AT959_16055</name>
</gene>
<dbReference type="STRING" id="281362.AT959_16055"/>
<reference evidence="8 9" key="1">
    <citation type="submission" date="2015-12" db="EMBL/GenBank/DDBJ databases">
        <title>Nitrous oxide reduction kinetics distinguish bacteria harboring typical versus atypical NosZ.</title>
        <authorList>
            <person name="Yoon S."/>
            <person name="Nissen S."/>
            <person name="Park D."/>
            <person name="Sanford R.A."/>
            <person name="Loeffler F.E."/>
        </authorList>
    </citation>
    <scope>NUCLEOTIDE SEQUENCE [LARGE SCALE GENOMIC DNA]</scope>
    <source>
        <strain evidence="8 9">ATCC BAA-841</strain>
    </source>
</reference>
<keyword evidence="9" id="KW-1185">Reference proteome</keyword>
<feature type="binding site" evidence="5">
    <location>
        <position position="69"/>
    </location>
    <ligand>
        <name>substrate</name>
    </ligand>
</feature>
<sequence>MNGDLFAGASGPEQIGPGSWLQHGAALDAAPALFAEVQHLTAAAPFRQMQTPGGSRMSVAMSNCGPFGWVTDRSGYRYAATDPLSGLPWPPLPPLFLQIAGAAAERAGYPGFVPDACLINRYAPGARMALHQDKDERDFTAPIVSLSLGLPVVFLFGGDQRSDPPARLLLSHGDVLVWGGPDRLRFHGVMPLKPGRHELLGEQRINLTFRKAR</sequence>
<protein>
    <submittedName>
        <fullName evidence="8">Alpha-ketoglutarate-dependent dioxygenase AlkB</fullName>
    </submittedName>
</protein>
<name>A0A133XEW7_9RHOO</name>
<feature type="domain" description="Fe2OG dioxygenase" evidence="7">
    <location>
        <begin position="113"/>
        <end position="213"/>
    </location>
</feature>
<evidence type="ECO:0000259" key="7">
    <source>
        <dbReference type="PROSITE" id="PS51471"/>
    </source>
</evidence>
<dbReference type="GO" id="GO:0035515">
    <property type="term" value="F:oxidative RNA demethylase activity"/>
    <property type="evidence" value="ECO:0007669"/>
    <property type="project" value="TreeGrafter"/>
</dbReference>
<keyword evidence="2 8" id="KW-0223">Dioxygenase</keyword>
<evidence type="ECO:0000313" key="9">
    <source>
        <dbReference type="Proteomes" id="UP000070186"/>
    </source>
</evidence>
<dbReference type="EMBL" id="LODL01000035">
    <property type="protein sequence ID" value="KXB29464.1"/>
    <property type="molecule type" value="Genomic_DNA"/>
</dbReference>
<dbReference type="PROSITE" id="PS51471">
    <property type="entry name" value="FE2OG_OXY"/>
    <property type="match status" value="1"/>
</dbReference>
<dbReference type="GO" id="GO:0035513">
    <property type="term" value="P:oxidative RNA demethylation"/>
    <property type="evidence" value="ECO:0007669"/>
    <property type="project" value="TreeGrafter"/>
</dbReference>
<proteinExistence type="predicted"/>
<dbReference type="GO" id="GO:0035516">
    <property type="term" value="F:broad specificity oxidative DNA demethylase activity"/>
    <property type="evidence" value="ECO:0007669"/>
    <property type="project" value="TreeGrafter"/>
</dbReference>
<dbReference type="PANTHER" id="PTHR16557:SF2">
    <property type="entry name" value="NUCLEIC ACID DIOXYGENASE ALKBH1"/>
    <property type="match status" value="1"/>
</dbReference>
<feature type="binding site" evidence="6">
    <location>
        <position position="133"/>
    </location>
    <ligand>
        <name>Fe cation</name>
        <dbReference type="ChEBI" id="CHEBI:24875"/>
        <note>catalytic</note>
    </ligand>
</feature>
<evidence type="ECO:0000313" key="8">
    <source>
        <dbReference type="EMBL" id="KXB29464.1"/>
    </source>
</evidence>
<comment type="caution">
    <text evidence="8">The sequence shown here is derived from an EMBL/GenBank/DDBJ whole genome shotgun (WGS) entry which is preliminary data.</text>
</comment>
<dbReference type="NCBIfam" id="NF011930">
    <property type="entry name" value="PRK15401.1"/>
    <property type="match status" value="1"/>
</dbReference>
<dbReference type="InterPro" id="IPR005123">
    <property type="entry name" value="Oxoglu/Fe-dep_dioxygenase_dom"/>
</dbReference>
<comment type="cofactor">
    <cofactor evidence="6">
        <name>Fe(2+)</name>
        <dbReference type="ChEBI" id="CHEBI:29033"/>
    </cofactor>
    <text evidence="6">Binds 1 Fe(2+) ion per subunit.</text>
</comment>
<dbReference type="PANTHER" id="PTHR16557">
    <property type="entry name" value="ALKYLATED DNA REPAIR PROTEIN ALKB-RELATED"/>
    <property type="match status" value="1"/>
</dbReference>
<accession>A0A133XEW7</accession>
<dbReference type="InterPro" id="IPR037151">
    <property type="entry name" value="AlkB-like_sf"/>
</dbReference>
<feature type="binding site" evidence="5">
    <location>
        <position position="135"/>
    </location>
    <ligand>
        <name>substrate</name>
    </ligand>
</feature>
<dbReference type="GO" id="GO:0008198">
    <property type="term" value="F:ferrous iron binding"/>
    <property type="evidence" value="ECO:0007669"/>
    <property type="project" value="TreeGrafter"/>
</dbReference>
<evidence type="ECO:0000256" key="1">
    <source>
        <dbReference type="ARBA" id="ARBA00022723"/>
    </source>
</evidence>
<dbReference type="Pfam" id="PF13532">
    <property type="entry name" value="2OG-FeII_Oxy_2"/>
    <property type="match status" value="1"/>
</dbReference>
<dbReference type="Gene3D" id="2.60.120.590">
    <property type="entry name" value="Alpha-ketoglutarate-dependent dioxygenase AlkB-like"/>
    <property type="match status" value="1"/>
</dbReference>
<dbReference type="SUPFAM" id="SSF51197">
    <property type="entry name" value="Clavaminate synthase-like"/>
    <property type="match status" value="1"/>
</dbReference>
<evidence type="ECO:0000256" key="2">
    <source>
        <dbReference type="ARBA" id="ARBA00022964"/>
    </source>
</evidence>
<feature type="binding site" evidence="6">
    <location>
        <position position="187"/>
    </location>
    <ligand>
        <name>Fe cation</name>
        <dbReference type="ChEBI" id="CHEBI:24875"/>
        <note>catalytic</note>
    </ligand>
</feature>
<dbReference type="RefSeq" id="WP_066885145.1">
    <property type="nucleotide sequence ID" value="NZ_LODL01000035.1"/>
</dbReference>